<dbReference type="InterPro" id="IPR052039">
    <property type="entry name" value="Caspase-related_regulators"/>
</dbReference>
<evidence type="ECO:0000256" key="1">
    <source>
        <dbReference type="ARBA" id="ARBA00010134"/>
    </source>
</evidence>
<dbReference type="PROSITE" id="PS50208">
    <property type="entry name" value="CASPASE_P20"/>
    <property type="match status" value="1"/>
</dbReference>
<dbReference type="InterPro" id="IPR029030">
    <property type="entry name" value="Caspase-like_dom_sf"/>
</dbReference>
<comment type="caution">
    <text evidence="4">The sequence shown here is derived from an EMBL/GenBank/DDBJ whole genome shotgun (WGS) entry which is preliminary data.</text>
</comment>
<gene>
    <name evidence="4" type="ORF">THIOM_003579</name>
</gene>
<dbReference type="Proteomes" id="UP000076962">
    <property type="component" value="Unassembled WGS sequence"/>
</dbReference>
<dbReference type="AlphaFoldDB" id="A0A176RYD0"/>
<dbReference type="PRINTS" id="PR00376">
    <property type="entry name" value="IL1BCENZYME"/>
</dbReference>
<evidence type="ECO:0000313" key="4">
    <source>
        <dbReference type="EMBL" id="OAD20698.1"/>
    </source>
</evidence>
<evidence type="ECO:0000256" key="2">
    <source>
        <dbReference type="SAM" id="SignalP"/>
    </source>
</evidence>
<dbReference type="InterPro" id="IPR001309">
    <property type="entry name" value="Pept_C14_p20"/>
</dbReference>
<dbReference type="SUPFAM" id="SSF52129">
    <property type="entry name" value="Caspase-like"/>
    <property type="match status" value="1"/>
</dbReference>
<dbReference type="EMBL" id="LUTY01002173">
    <property type="protein sequence ID" value="OAD20698.1"/>
    <property type="molecule type" value="Genomic_DNA"/>
</dbReference>
<keyword evidence="5" id="KW-1185">Reference proteome</keyword>
<dbReference type="GO" id="GO:0004197">
    <property type="term" value="F:cysteine-type endopeptidase activity"/>
    <property type="evidence" value="ECO:0007669"/>
    <property type="project" value="InterPro"/>
</dbReference>
<sequence length="174" mass="19109">MSRYTPFILIALLLTTAQASERLALVIGNGNYQKPVPTLDNPVNDANDMAKVLRKLGFEVILKHNLSNRAMTEAIQTFGDRLAQKRGVGLFYFSGHGLQAKGRNFLVPVDAKIKKAADIPWEALDANRLLAQMEEANNGVNIVILDACRDNPYQSNIKSLNKKGLAEMKSPTGS</sequence>
<dbReference type="Gene3D" id="3.40.50.1460">
    <property type="match status" value="1"/>
</dbReference>
<comment type="similarity">
    <text evidence="1">Belongs to the peptidase C14A family.</text>
</comment>
<feature type="domain" description="Caspase family p20" evidence="3">
    <location>
        <begin position="20"/>
        <end position="152"/>
    </location>
</feature>
<accession>A0A176RYD0</accession>
<dbReference type="InterPro" id="IPR011600">
    <property type="entry name" value="Pept_C14_caspase"/>
</dbReference>
<dbReference type="PANTHER" id="PTHR22576">
    <property type="entry name" value="MUCOSA ASSOCIATED LYMPHOID TISSUE LYMPHOMA TRANSLOCATION PROTEIN 1/PARACASPASE"/>
    <property type="match status" value="1"/>
</dbReference>
<feature type="non-terminal residue" evidence="4">
    <location>
        <position position="174"/>
    </location>
</feature>
<organism evidence="4 5">
    <name type="scientific">Candidatus Thiomargarita nelsonii</name>
    <dbReference type="NCBI Taxonomy" id="1003181"/>
    <lineage>
        <taxon>Bacteria</taxon>
        <taxon>Pseudomonadati</taxon>
        <taxon>Pseudomonadota</taxon>
        <taxon>Gammaproteobacteria</taxon>
        <taxon>Thiotrichales</taxon>
        <taxon>Thiotrichaceae</taxon>
        <taxon>Thiomargarita</taxon>
    </lineage>
</organism>
<feature type="signal peptide" evidence="2">
    <location>
        <begin position="1"/>
        <end position="19"/>
    </location>
</feature>
<dbReference type="InterPro" id="IPR015917">
    <property type="entry name" value="Pept_C14A"/>
</dbReference>
<name>A0A176RYD0_9GAMM</name>
<keyword evidence="2" id="KW-0732">Signal</keyword>
<reference evidence="4 5" key="1">
    <citation type="submission" date="2016-05" db="EMBL/GenBank/DDBJ databases">
        <title>Single-cell genome of chain-forming Candidatus Thiomargarita nelsonii and comparison to other large sulfur-oxidizing bacteria.</title>
        <authorList>
            <person name="Winkel M."/>
            <person name="Salman V."/>
            <person name="Woyke T."/>
            <person name="Schulz-Vogt H."/>
            <person name="Richter M."/>
            <person name="Flood B."/>
            <person name="Bailey J."/>
            <person name="Amann R."/>
            <person name="Mussmann M."/>
        </authorList>
    </citation>
    <scope>NUCLEOTIDE SEQUENCE [LARGE SCALE GENOMIC DNA]</scope>
    <source>
        <strain evidence="4 5">THI036</strain>
    </source>
</reference>
<dbReference type="Pfam" id="PF00656">
    <property type="entry name" value="Peptidase_C14"/>
    <property type="match status" value="1"/>
</dbReference>
<evidence type="ECO:0000259" key="3">
    <source>
        <dbReference type="PROSITE" id="PS50208"/>
    </source>
</evidence>
<evidence type="ECO:0000313" key="5">
    <source>
        <dbReference type="Proteomes" id="UP000076962"/>
    </source>
</evidence>
<dbReference type="PANTHER" id="PTHR22576:SF37">
    <property type="entry name" value="MUCOSA-ASSOCIATED LYMPHOID TISSUE LYMPHOMA TRANSLOCATION PROTEIN 1"/>
    <property type="match status" value="1"/>
</dbReference>
<proteinExistence type="inferred from homology"/>
<feature type="chain" id="PRO_5008048959" evidence="2">
    <location>
        <begin position="20"/>
        <end position="174"/>
    </location>
</feature>
<protein>
    <submittedName>
        <fullName evidence="4">Peptidase C14, caspase catalytic subunit p20</fullName>
    </submittedName>
</protein>
<dbReference type="GO" id="GO:0006508">
    <property type="term" value="P:proteolysis"/>
    <property type="evidence" value="ECO:0007669"/>
    <property type="project" value="InterPro"/>
</dbReference>